<dbReference type="STRING" id="1382522.W6MJ43"/>
<evidence type="ECO:0000256" key="9">
    <source>
        <dbReference type="ARBA" id="ARBA00023136"/>
    </source>
</evidence>
<accession>W6MJ43</accession>
<feature type="compositionally biased region" description="Basic residues" evidence="12">
    <location>
        <begin position="442"/>
        <end position="459"/>
    </location>
</feature>
<name>W6MJ43_9ASCO</name>
<keyword evidence="8 11" id="KW-0175">Coiled coil</keyword>
<keyword evidence="5 11" id="KW-0509">mRNA transport</keyword>
<feature type="compositionally biased region" description="Basic and acidic residues" evidence="12">
    <location>
        <begin position="359"/>
        <end position="375"/>
    </location>
</feature>
<dbReference type="InterPro" id="IPR031398">
    <property type="entry name" value="She3"/>
</dbReference>
<evidence type="ECO:0000256" key="3">
    <source>
        <dbReference type="ARBA" id="ARBA00019884"/>
    </source>
</evidence>
<comment type="function">
    <text evidence="10">RNA-binding protein that binds specific mRNAs including the ASH1 mRNA, coding for a repressor of the HO endonuclease. Part of the mRNA localization machinery that restricts accumulation of certain proteins to the bud and in the daughter cell. Required for the delivery of cortical endoplasmic reticulum into the emerging bud.</text>
</comment>
<dbReference type="AlphaFoldDB" id="W6MJ43"/>
<evidence type="ECO:0000256" key="7">
    <source>
        <dbReference type="ARBA" id="ARBA00022884"/>
    </source>
</evidence>
<evidence type="ECO:0000256" key="4">
    <source>
        <dbReference type="ARBA" id="ARBA00022448"/>
    </source>
</evidence>
<evidence type="ECO:0000313" key="14">
    <source>
        <dbReference type="Proteomes" id="UP000019384"/>
    </source>
</evidence>
<evidence type="ECO:0000256" key="5">
    <source>
        <dbReference type="ARBA" id="ARBA00022816"/>
    </source>
</evidence>
<dbReference type="GO" id="GO:0003723">
    <property type="term" value="F:RNA binding"/>
    <property type="evidence" value="ECO:0007669"/>
    <property type="project" value="UniProtKB-KW"/>
</dbReference>
<feature type="compositionally biased region" description="Polar residues" evidence="12">
    <location>
        <begin position="251"/>
        <end position="269"/>
    </location>
</feature>
<evidence type="ECO:0000256" key="11">
    <source>
        <dbReference type="RuleBase" id="RU362142"/>
    </source>
</evidence>
<dbReference type="GO" id="GO:0051028">
    <property type="term" value="P:mRNA transport"/>
    <property type="evidence" value="ECO:0007669"/>
    <property type="project" value="UniProtKB-UniRule"/>
</dbReference>
<reference evidence="13" key="1">
    <citation type="submission" date="2013-12" db="EMBL/GenBank/DDBJ databases">
        <authorList>
            <person name="Genoscope - CEA"/>
        </authorList>
    </citation>
    <scope>NUCLEOTIDE SEQUENCE</scope>
    <source>
        <strain evidence="13">CBS 1993</strain>
    </source>
</reference>
<keyword evidence="14" id="KW-1185">Reference proteome</keyword>
<feature type="compositionally biased region" description="Acidic residues" evidence="12">
    <location>
        <begin position="401"/>
        <end position="416"/>
    </location>
</feature>
<dbReference type="OrthoDB" id="6088208at2759"/>
<dbReference type="GO" id="GO:0048309">
    <property type="term" value="P:endoplasmic reticulum inheritance"/>
    <property type="evidence" value="ECO:0007669"/>
    <property type="project" value="InterPro"/>
</dbReference>
<comment type="similarity">
    <text evidence="2 11">Belongs to the SHE3 family.</text>
</comment>
<organism evidence="13 14">
    <name type="scientific">Kuraishia capsulata CBS 1993</name>
    <dbReference type="NCBI Taxonomy" id="1382522"/>
    <lineage>
        <taxon>Eukaryota</taxon>
        <taxon>Fungi</taxon>
        <taxon>Dikarya</taxon>
        <taxon>Ascomycota</taxon>
        <taxon>Saccharomycotina</taxon>
        <taxon>Pichiomycetes</taxon>
        <taxon>Pichiales</taxon>
        <taxon>Pichiaceae</taxon>
        <taxon>Kuraishia</taxon>
    </lineage>
</organism>
<evidence type="ECO:0000256" key="1">
    <source>
        <dbReference type="ARBA" id="ARBA00004406"/>
    </source>
</evidence>
<feature type="compositionally biased region" description="Basic and acidic residues" evidence="12">
    <location>
        <begin position="417"/>
        <end position="432"/>
    </location>
</feature>
<dbReference type="HOGENOM" id="CLU_595906_0_0_1"/>
<feature type="region of interest" description="Disordered" evidence="12">
    <location>
        <begin position="243"/>
        <end position="459"/>
    </location>
</feature>
<feature type="compositionally biased region" description="Polar residues" evidence="12">
    <location>
        <begin position="301"/>
        <end position="311"/>
    </location>
</feature>
<evidence type="ECO:0000313" key="13">
    <source>
        <dbReference type="EMBL" id="CDK24437.1"/>
    </source>
</evidence>
<dbReference type="GO" id="GO:0005789">
    <property type="term" value="C:endoplasmic reticulum membrane"/>
    <property type="evidence" value="ECO:0007669"/>
    <property type="project" value="UniProtKB-SubCell"/>
</dbReference>
<feature type="compositionally biased region" description="Basic and acidic residues" evidence="12">
    <location>
        <begin position="385"/>
        <end position="400"/>
    </location>
</feature>
<keyword evidence="7 11" id="KW-0694">RNA-binding</keyword>
<keyword evidence="6 11" id="KW-0256">Endoplasmic reticulum</keyword>
<evidence type="ECO:0000256" key="10">
    <source>
        <dbReference type="ARBA" id="ARBA00024975"/>
    </source>
</evidence>
<evidence type="ECO:0000256" key="6">
    <source>
        <dbReference type="ARBA" id="ARBA00022824"/>
    </source>
</evidence>
<dbReference type="Pfam" id="PF17078">
    <property type="entry name" value="SHE3"/>
    <property type="match status" value="1"/>
</dbReference>
<proteinExistence type="inferred from homology"/>
<evidence type="ECO:0000256" key="2">
    <source>
        <dbReference type="ARBA" id="ARBA00008123"/>
    </source>
</evidence>
<keyword evidence="9 11" id="KW-0472">Membrane</keyword>
<dbReference type="Gene3D" id="1.10.287.1490">
    <property type="match status" value="1"/>
</dbReference>
<dbReference type="Proteomes" id="UP000019384">
    <property type="component" value="Unassembled WGS sequence"/>
</dbReference>
<feature type="coiled-coil region" evidence="11">
    <location>
        <begin position="20"/>
        <end position="138"/>
    </location>
</feature>
<evidence type="ECO:0000256" key="12">
    <source>
        <dbReference type="SAM" id="MobiDB-lite"/>
    </source>
</evidence>
<sequence>MSFSTPFSSPTKSNASTRVIDSLHAEVDVLKAELSKTRSELDEHKKKYDSTQKELVKLEQKMDITKHHNDMNDALLTRKERRIKDLELELSTSIADLKDSKFDLQNTKTTMGNLEKRQKEIVAENERLKAQYNSLQDTSLDYKTHFEAEIKRLKLSLSGFLSSREDDLKGLSSRLDAVQEIPPLEKRDFEKVKENSKHLELMYKQKNDAMAQALKQLALAARKMGTQTMDVLRECEEVLRKERGGEENEVKTQNVPVVPPTNEQSSAKSPRTAEKVQPGAVNISKAPTKEKAKSPVVPGSTDKSAVTSPRITEQKPVESSPKKITTDRVELPKSPKETNEDIAPVESVTAVEASPKTPTLERDQKANQKSGVKEDESTENTDFELVDRQPSTKDTSVEPETRDEDESSGEPDEDESEGAKEAPQKDEPEHEASTSNTANAKPKGKGNNKRRRKKPSAKR</sequence>
<reference evidence="13" key="2">
    <citation type="submission" date="2014-02" db="EMBL/GenBank/DDBJ databases">
        <title>Complete DNA sequence of /Kuraishia capsulata/ illustrates novel genomic features among budding yeasts (/Saccharomycotina/).</title>
        <authorList>
            <person name="Morales L."/>
            <person name="Noel B."/>
            <person name="Porcel B."/>
            <person name="Marcet-Houben M."/>
            <person name="Hullo M-F."/>
            <person name="Sacerdot C."/>
            <person name="Tekaia F."/>
            <person name="Leh-Louis V."/>
            <person name="Despons L."/>
            <person name="Khanna V."/>
            <person name="Aury J-M."/>
            <person name="Barbe V."/>
            <person name="Couloux A."/>
            <person name="Labadie K."/>
            <person name="Pelletier E."/>
            <person name="Souciet J-L."/>
            <person name="Boekhout T."/>
            <person name="Gabaldon T."/>
            <person name="Wincker P."/>
            <person name="Dujon B."/>
        </authorList>
    </citation>
    <scope>NUCLEOTIDE SEQUENCE</scope>
    <source>
        <strain evidence="13">CBS 1993</strain>
    </source>
</reference>
<protein>
    <recommendedName>
        <fullName evidence="3 11">SWI5-dependent HO expression protein 3</fullName>
    </recommendedName>
</protein>
<gene>
    <name evidence="11" type="primary">SHE3</name>
    <name evidence="13" type="ORF">KUCA_T00000399001</name>
</gene>
<dbReference type="EMBL" id="HG793125">
    <property type="protein sequence ID" value="CDK24437.1"/>
    <property type="molecule type" value="Genomic_DNA"/>
</dbReference>
<comment type="subcellular location">
    <subcellularLocation>
        <location evidence="1 11">Endoplasmic reticulum membrane</location>
        <topology evidence="1 11">Peripheral membrane protein</topology>
    </subcellularLocation>
</comment>
<evidence type="ECO:0000256" key="8">
    <source>
        <dbReference type="ARBA" id="ARBA00023054"/>
    </source>
</evidence>
<keyword evidence="4 11" id="KW-0813">Transport</keyword>
<feature type="compositionally biased region" description="Basic and acidic residues" evidence="12">
    <location>
        <begin position="312"/>
        <end position="339"/>
    </location>
</feature>